<gene>
    <name evidence="3" type="ORF">J5N97_024559</name>
</gene>
<dbReference type="PANTHER" id="PTHR47747:SF2">
    <property type="entry name" value="RIBONUCLEASE P PROTEIN SUBUNIT P38-LIKE PROTEIN"/>
    <property type="match status" value="1"/>
</dbReference>
<evidence type="ECO:0000256" key="1">
    <source>
        <dbReference type="SAM" id="Coils"/>
    </source>
</evidence>
<comment type="caution">
    <text evidence="3">The sequence shown here is derived from an EMBL/GenBank/DDBJ whole genome shotgun (WGS) entry which is preliminary data.</text>
</comment>
<proteinExistence type="predicted"/>
<evidence type="ECO:0000313" key="3">
    <source>
        <dbReference type="EMBL" id="KAJ0967642.1"/>
    </source>
</evidence>
<evidence type="ECO:0000256" key="2">
    <source>
        <dbReference type="SAM" id="MobiDB-lite"/>
    </source>
</evidence>
<reference evidence="3" key="2">
    <citation type="journal article" date="2022" name="Hortic Res">
        <title>The genome of Dioscorea zingiberensis sheds light on the biosynthesis, origin and evolution of the medicinally important diosgenin saponins.</title>
        <authorList>
            <person name="Li Y."/>
            <person name="Tan C."/>
            <person name="Li Z."/>
            <person name="Guo J."/>
            <person name="Li S."/>
            <person name="Chen X."/>
            <person name="Wang C."/>
            <person name="Dai X."/>
            <person name="Yang H."/>
            <person name="Song W."/>
            <person name="Hou L."/>
            <person name="Xu J."/>
            <person name="Tong Z."/>
            <person name="Xu A."/>
            <person name="Yuan X."/>
            <person name="Wang W."/>
            <person name="Yang Q."/>
            <person name="Chen L."/>
            <person name="Sun Z."/>
            <person name="Wang K."/>
            <person name="Pan B."/>
            <person name="Chen J."/>
            <person name="Bao Y."/>
            <person name="Liu F."/>
            <person name="Qi X."/>
            <person name="Gang D.R."/>
            <person name="Wen J."/>
            <person name="Li J."/>
        </authorList>
    </citation>
    <scope>NUCLEOTIDE SEQUENCE</scope>
    <source>
        <strain evidence="3">Dzin_1.0</strain>
    </source>
</reference>
<accession>A0A9D5C6N2</accession>
<dbReference type="Proteomes" id="UP001085076">
    <property type="component" value="Miscellaneous, Linkage group lg07"/>
</dbReference>
<dbReference type="AlphaFoldDB" id="A0A9D5C6N2"/>
<dbReference type="EMBL" id="JAGGNH010000007">
    <property type="protein sequence ID" value="KAJ0967642.1"/>
    <property type="molecule type" value="Genomic_DNA"/>
</dbReference>
<name>A0A9D5C6N2_9LILI</name>
<reference evidence="3" key="1">
    <citation type="submission" date="2021-03" db="EMBL/GenBank/DDBJ databases">
        <authorList>
            <person name="Li Z."/>
            <person name="Yang C."/>
        </authorList>
    </citation>
    <scope>NUCLEOTIDE SEQUENCE</scope>
    <source>
        <strain evidence="3">Dzin_1.0</strain>
        <tissue evidence="3">Leaf</tissue>
    </source>
</reference>
<keyword evidence="4" id="KW-1185">Reference proteome</keyword>
<protein>
    <submittedName>
        <fullName evidence="3">Uncharacterized protein</fullName>
    </submittedName>
</protein>
<organism evidence="3 4">
    <name type="scientific">Dioscorea zingiberensis</name>
    <dbReference type="NCBI Taxonomy" id="325984"/>
    <lineage>
        <taxon>Eukaryota</taxon>
        <taxon>Viridiplantae</taxon>
        <taxon>Streptophyta</taxon>
        <taxon>Embryophyta</taxon>
        <taxon>Tracheophyta</taxon>
        <taxon>Spermatophyta</taxon>
        <taxon>Magnoliopsida</taxon>
        <taxon>Liliopsida</taxon>
        <taxon>Dioscoreales</taxon>
        <taxon>Dioscoreaceae</taxon>
        <taxon>Dioscorea</taxon>
    </lineage>
</organism>
<sequence>MELVSDQWQLEVEMGRVLRQVEAAKRDLEVVEEQKEAAAAMVDKLSNEILKLQKGVKQKDKIHSAMMRKSPRPRRSK</sequence>
<feature type="region of interest" description="Disordered" evidence="2">
    <location>
        <begin position="56"/>
        <end position="77"/>
    </location>
</feature>
<dbReference type="PANTHER" id="PTHR47747">
    <property type="entry name" value="RIBONUCLEASE P PROTEIN SUBUNIT P38-LIKE PROTEIN"/>
    <property type="match status" value="1"/>
</dbReference>
<feature type="coiled-coil region" evidence="1">
    <location>
        <begin position="14"/>
        <end position="48"/>
    </location>
</feature>
<evidence type="ECO:0000313" key="4">
    <source>
        <dbReference type="Proteomes" id="UP001085076"/>
    </source>
</evidence>
<keyword evidence="1" id="KW-0175">Coiled coil</keyword>